<name>A0ACC2SFL1_9FUNG</name>
<keyword evidence="2" id="KW-1185">Reference proteome</keyword>
<dbReference type="EMBL" id="QTSX02005095">
    <property type="protein sequence ID" value="KAJ9061120.1"/>
    <property type="molecule type" value="Genomic_DNA"/>
</dbReference>
<dbReference type="Proteomes" id="UP001165960">
    <property type="component" value="Unassembled WGS sequence"/>
</dbReference>
<organism evidence="1 2">
    <name type="scientific">Entomophthora muscae</name>
    <dbReference type="NCBI Taxonomy" id="34485"/>
    <lineage>
        <taxon>Eukaryota</taxon>
        <taxon>Fungi</taxon>
        <taxon>Fungi incertae sedis</taxon>
        <taxon>Zoopagomycota</taxon>
        <taxon>Entomophthoromycotina</taxon>
        <taxon>Entomophthoromycetes</taxon>
        <taxon>Entomophthorales</taxon>
        <taxon>Entomophthoraceae</taxon>
        <taxon>Entomophthora</taxon>
    </lineage>
</organism>
<comment type="caution">
    <text evidence="1">The sequence shown here is derived from an EMBL/GenBank/DDBJ whole genome shotgun (WGS) entry which is preliminary data.</text>
</comment>
<sequence length="93" mass="9919">MLAGRPNPSTSMRILHLAAPQKFGCHLAWITYFRLALPILAAAKMYAHVLQLILHRAATDAGCSINPSSLAAREFEAGRGSGLGVVVKGYIMG</sequence>
<gene>
    <name evidence="1" type="ORF">DSO57_1023677</name>
</gene>
<evidence type="ECO:0000313" key="2">
    <source>
        <dbReference type="Proteomes" id="UP001165960"/>
    </source>
</evidence>
<accession>A0ACC2SFL1</accession>
<proteinExistence type="predicted"/>
<evidence type="ECO:0000313" key="1">
    <source>
        <dbReference type="EMBL" id="KAJ9061120.1"/>
    </source>
</evidence>
<reference evidence="1" key="1">
    <citation type="submission" date="2022-04" db="EMBL/GenBank/DDBJ databases">
        <title>Genome of the entomopathogenic fungus Entomophthora muscae.</title>
        <authorList>
            <person name="Elya C."/>
            <person name="Lovett B.R."/>
            <person name="Lee E."/>
            <person name="Macias A.M."/>
            <person name="Hajek A.E."/>
            <person name="De Bivort B.L."/>
            <person name="Kasson M.T."/>
            <person name="De Fine Licht H.H."/>
            <person name="Stajich J.E."/>
        </authorList>
    </citation>
    <scope>NUCLEOTIDE SEQUENCE</scope>
    <source>
        <strain evidence="1">Berkeley</strain>
    </source>
</reference>
<protein>
    <submittedName>
        <fullName evidence="1">Uncharacterized protein</fullName>
    </submittedName>
</protein>